<gene>
    <name evidence="4" type="ORF">PQG45_10500</name>
</gene>
<feature type="signal peptide" evidence="2">
    <location>
        <begin position="1"/>
        <end position="18"/>
    </location>
</feature>
<evidence type="ECO:0000313" key="5">
    <source>
        <dbReference type="Proteomes" id="UP001249959"/>
    </source>
</evidence>
<dbReference type="InterPro" id="IPR003790">
    <property type="entry name" value="GHL10"/>
</dbReference>
<evidence type="ECO:0000256" key="1">
    <source>
        <dbReference type="ARBA" id="ARBA00022729"/>
    </source>
</evidence>
<dbReference type="InterPro" id="IPR017853">
    <property type="entry name" value="GH"/>
</dbReference>
<dbReference type="PANTHER" id="PTHR43405:SF1">
    <property type="entry name" value="GLYCOSYL HYDROLASE DIGH"/>
    <property type="match status" value="1"/>
</dbReference>
<proteinExistence type="predicted"/>
<dbReference type="Pfam" id="PF02638">
    <property type="entry name" value="GHL10"/>
    <property type="match status" value="1"/>
</dbReference>
<keyword evidence="5" id="KW-1185">Reference proteome</keyword>
<evidence type="ECO:0000256" key="2">
    <source>
        <dbReference type="SAM" id="SignalP"/>
    </source>
</evidence>
<dbReference type="InterPro" id="IPR052177">
    <property type="entry name" value="Divisome_Glycosyl_Hydrolase"/>
</dbReference>
<dbReference type="RefSeq" id="WP_316070842.1">
    <property type="nucleotide sequence ID" value="NZ_JAVNWW010000005.1"/>
</dbReference>
<feature type="chain" id="PRO_5046668071" evidence="2">
    <location>
        <begin position="19"/>
        <end position="500"/>
    </location>
</feature>
<dbReference type="Proteomes" id="UP001249959">
    <property type="component" value="Unassembled WGS sequence"/>
</dbReference>
<evidence type="ECO:0000259" key="3">
    <source>
        <dbReference type="Pfam" id="PF02638"/>
    </source>
</evidence>
<dbReference type="PANTHER" id="PTHR43405">
    <property type="entry name" value="GLYCOSYL HYDROLASE DIGH"/>
    <property type="match status" value="1"/>
</dbReference>
<dbReference type="EMBL" id="JAVNWW010000005">
    <property type="protein sequence ID" value="MDU0809467.1"/>
    <property type="molecule type" value="Genomic_DNA"/>
</dbReference>
<accession>A0ABU3TUB4</accession>
<keyword evidence="1 2" id="KW-0732">Signal</keyword>
<dbReference type="SUPFAM" id="SSF51445">
    <property type="entry name" value="(Trans)glycosidases"/>
    <property type="match status" value="1"/>
</dbReference>
<name>A0ABU3TUB4_9BACT</name>
<comment type="caution">
    <text evidence="4">The sequence shown here is derived from an EMBL/GenBank/DDBJ whole genome shotgun (WGS) entry which is preliminary data.</text>
</comment>
<protein>
    <submittedName>
        <fullName evidence="4">Family 10 glycosylhydrolase</fullName>
    </submittedName>
</protein>
<sequence>MTSRLILFCLLLSSTLLAQHPKRELRGVWIATVQNIDWPSPRNYNAIKQQEEFLNILNSHQQTGINALFVQVRTAADALYAKSNEPWSSYLSGLQGQAPKPTYDPMAFMIQESHARGIEFHAWLNMNRASMSTKNLLSGNHIVRQHPEWMVIYNNQHLFNFGIPAVRHYITQVVKNIVQQYDVDGIHFDDYFYPYPIKGAHFNDDEAYAQHKLPNESLADWRRRNINLLIEEISSTIKSVNPRVKFGISPFGIWRHKSSDPEYGSPTSRGLQSYDDLYADTEKWTKSGWLDYLAPQLYWGTTHRVATFGPLAKWWSEHGYGRPVYIGHAAYHLSDQWNATELSKQLAQARSLNQVQGSIFFSSSQLTNNAKGWRDSLRATHFKHMALVPPMLWIDSIAPTAPHKVSLLKQSGNWTLRWQAGEPSLDNDPPAYYVVYRIRRSEGIKGIENAANIIYKGQKNTFIIDASEIQSGHGFVVTAFDRLHNESPAGTIQWIVPNSN</sequence>
<evidence type="ECO:0000313" key="4">
    <source>
        <dbReference type="EMBL" id="MDU0809467.1"/>
    </source>
</evidence>
<reference evidence="4 5" key="1">
    <citation type="submission" date="2023-09" db="EMBL/GenBank/DDBJ databases">
        <title>Aquirufa genomes.</title>
        <authorList>
            <person name="Pitt A."/>
        </authorList>
    </citation>
    <scope>NUCLEOTIDE SEQUENCE [LARGE SCALE GENOMIC DNA]</scope>
    <source>
        <strain evidence="4 5">LEOWEIH-7C</strain>
    </source>
</reference>
<feature type="domain" description="Glycosyl hydrolase-like 10" evidence="3">
    <location>
        <begin position="24"/>
        <end position="334"/>
    </location>
</feature>
<organism evidence="4 5">
    <name type="scientific">Aquirufa regiilacus</name>
    <dbReference type="NCBI Taxonomy" id="3024868"/>
    <lineage>
        <taxon>Bacteria</taxon>
        <taxon>Pseudomonadati</taxon>
        <taxon>Bacteroidota</taxon>
        <taxon>Cytophagia</taxon>
        <taxon>Cytophagales</taxon>
        <taxon>Flectobacillaceae</taxon>
        <taxon>Aquirufa</taxon>
    </lineage>
</organism>
<dbReference type="Gene3D" id="3.20.20.80">
    <property type="entry name" value="Glycosidases"/>
    <property type="match status" value="1"/>
</dbReference>